<sequence length="168" mass="19710">MKSNKHKSIISSVNQSKFTTSLNNQCHQNEYINFFKRLLQSLSRNDNEKNGICTCQSFNRNTNAFCSDNDSQQQQQQLYPHMRKVYDNDTKLLEHVHIIMSTTKPICSINEQKQPEAIVQQRPPRRTRVSKQRARVLITEYCSRKISDNIKVPTNKRNHSSLCFFCID</sequence>
<dbReference type="Proteomes" id="UP000663891">
    <property type="component" value="Unassembled WGS sequence"/>
</dbReference>
<proteinExistence type="predicted"/>
<accession>A0A813ZW44</accession>
<protein>
    <submittedName>
        <fullName evidence="1">Uncharacterized protein</fullName>
    </submittedName>
</protein>
<dbReference type="EMBL" id="CAJNON010000066">
    <property type="protein sequence ID" value="CAF0905364.1"/>
    <property type="molecule type" value="Genomic_DNA"/>
</dbReference>
<dbReference type="OrthoDB" id="9992768at2759"/>
<dbReference type="EMBL" id="CAJOAY010001815">
    <property type="protein sequence ID" value="CAF3889803.1"/>
    <property type="molecule type" value="Genomic_DNA"/>
</dbReference>
<dbReference type="AlphaFoldDB" id="A0A813ZW44"/>
<evidence type="ECO:0000313" key="2">
    <source>
        <dbReference type="EMBL" id="CAF3889803.1"/>
    </source>
</evidence>
<reference evidence="1" key="1">
    <citation type="submission" date="2021-02" db="EMBL/GenBank/DDBJ databases">
        <authorList>
            <person name="Nowell W R."/>
        </authorList>
    </citation>
    <scope>NUCLEOTIDE SEQUENCE</scope>
</reference>
<name>A0A813ZW44_9BILA</name>
<dbReference type="Proteomes" id="UP000663881">
    <property type="component" value="Unassembled WGS sequence"/>
</dbReference>
<evidence type="ECO:0000313" key="3">
    <source>
        <dbReference type="Proteomes" id="UP000663891"/>
    </source>
</evidence>
<organism evidence="1 3">
    <name type="scientific">Adineta steineri</name>
    <dbReference type="NCBI Taxonomy" id="433720"/>
    <lineage>
        <taxon>Eukaryota</taxon>
        <taxon>Metazoa</taxon>
        <taxon>Spiralia</taxon>
        <taxon>Gnathifera</taxon>
        <taxon>Rotifera</taxon>
        <taxon>Eurotatoria</taxon>
        <taxon>Bdelloidea</taxon>
        <taxon>Adinetida</taxon>
        <taxon>Adinetidae</taxon>
        <taxon>Adineta</taxon>
    </lineage>
</organism>
<gene>
    <name evidence="2" type="ORF">OKA104_LOCUS23595</name>
    <name evidence="1" type="ORF">VCS650_LOCUS9542</name>
</gene>
<comment type="caution">
    <text evidence="1">The sequence shown here is derived from an EMBL/GenBank/DDBJ whole genome shotgun (WGS) entry which is preliminary data.</text>
</comment>
<evidence type="ECO:0000313" key="1">
    <source>
        <dbReference type="EMBL" id="CAF0905364.1"/>
    </source>
</evidence>